<gene>
    <name evidence="1" type="ORF">PLEPLA_LOCUS15496</name>
</gene>
<proteinExistence type="predicted"/>
<name>A0A9N7UBZ8_PLEPL</name>
<comment type="caution">
    <text evidence="1">The sequence shown here is derived from an EMBL/GenBank/DDBJ whole genome shotgun (WGS) entry which is preliminary data.</text>
</comment>
<evidence type="ECO:0000313" key="2">
    <source>
        <dbReference type="Proteomes" id="UP001153269"/>
    </source>
</evidence>
<sequence>MLDCGDGILLVLSLAFHTPDIPLVHTSKQFQSEMMMASTVMDLTLTLSSAGAWNRLLGMFYFESGFQKSHQRWRRMHAASVQGLVPPSPDQAALCIGLALAPCTTLHWRSAVRPSMGSLYQDCQLPSGAVCGSNSPRPSVVQPARLRLALRLADCSRSPPLTASPPLNALPRVDFATSARGASTD</sequence>
<accession>A0A9N7UBZ8</accession>
<dbReference type="EMBL" id="CADEAL010000978">
    <property type="protein sequence ID" value="CAB1427556.1"/>
    <property type="molecule type" value="Genomic_DNA"/>
</dbReference>
<dbReference type="AlphaFoldDB" id="A0A9N7UBZ8"/>
<organism evidence="1 2">
    <name type="scientific">Pleuronectes platessa</name>
    <name type="common">European plaice</name>
    <dbReference type="NCBI Taxonomy" id="8262"/>
    <lineage>
        <taxon>Eukaryota</taxon>
        <taxon>Metazoa</taxon>
        <taxon>Chordata</taxon>
        <taxon>Craniata</taxon>
        <taxon>Vertebrata</taxon>
        <taxon>Euteleostomi</taxon>
        <taxon>Actinopterygii</taxon>
        <taxon>Neopterygii</taxon>
        <taxon>Teleostei</taxon>
        <taxon>Neoteleostei</taxon>
        <taxon>Acanthomorphata</taxon>
        <taxon>Carangaria</taxon>
        <taxon>Pleuronectiformes</taxon>
        <taxon>Pleuronectoidei</taxon>
        <taxon>Pleuronectidae</taxon>
        <taxon>Pleuronectes</taxon>
    </lineage>
</organism>
<dbReference type="Proteomes" id="UP001153269">
    <property type="component" value="Unassembled WGS sequence"/>
</dbReference>
<keyword evidence="2" id="KW-1185">Reference proteome</keyword>
<reference evidence="1" key="1">
    <citation type="submission" date="2020-03" db="EMBL/GenBank/DDBJ databases">
        <authorList>
            <person name="Weist P."/>
        </authorList>
    </citation>
    <scope>NUCLEOTIDE SEQUENCE</scope>
</reference>
<protein>
    <submittedName>
        <fullName evidence="1">Uncharacterized protein</fullName>
    </submittedName>
</protein>
<evidence type="ECO:0000313" key="1">
    <source>
        <dbReference type="EMBL" id="CAB1427556.1"/>
    </source>
</evidence>